<keyword evidence="2" id="KW-0819">tRNA processing</keyword>
<dbReference type="SUPFAM" id="SSF55120">
    <property type="entry name" value="Pseudouridine synthase"/>
    <property type="match status" value="1"/>
</dbReference>
<evidence type="ECO:0000259" key="5">
    <source>
        <dbReference type="Pfam" id="PF16198"/>
    </source>
</evidence>
<dbReference type="EMBL" id="LNQE01001902">
    <property type="protein sequence ID" value="KUG02890.1"/>
    <property type="molecule type" value="Genomic_DNA"/>
</dbReference>
<evidence type="ECO:0000256" key="2">
    <source>
        <dbReference type="ARBA" id="ARBA00022694"/>
    </source>
</evidence>
<dbReference type="PANTHER" id="PTHR13767:SF2">
    <property type="entry name" value="PSEUDOURIDYLATE SYNTHASE TRUB1"/>
    <property type="match status" value="1"/>
</dbReference>
<dbReference type="InterPro" id="IPR014780">
    <property type="entry name" value="tRNA_psdUridine_synth_TruB"/>
</dbReference>
<dbReference type="Pfam" id="PF16198">
    <property type="entry name" value="TruB_C_2"/>
    <property type="match status" value="1"/>
</dbReference>
<keyword evidence="6" id="KW-0456">Lyase</keyword>
<feature type="domain" description="Pseudouridine synthase II N-terminal" evidence="4">
    <location>
        <begin position="29"/>
        <end position="175"/>
    </location>
</feature>
<evidence type="ECO:0000256" key="3">
    <source>
        <dbReference type="ARBA" id="ARBA00023235"/>
    </source>
</evidence>
<dbReference type="EC" id="5.4.99.25" evidence="1"/>
<dbReference type="Pfam" id="PF01509">
    <property type="entry name" value="TruB_N"/>
    <property type="match status" value="1"/>
</dbReference>
<dbReference type="Gene3D" id="3.30.2350.10">
    <property type="entry name" value="Pseudouridine synthase"/>
    <property type="match status" value="1"/>
</dbReference>
<proteinExistence type="inferred from homology"/>
<dbReference type="CDD" id="cd02573">
    <property type="entry name" value="PseudoU_synth_EcTruB"/>
    <property type="match status" value="1"/>
</dbReference>
<gene>
    <name evidence="6" type="ORF">ASZ90_019730</name>
</gene>
<sequence length="301" mass="33520">MDGFLNIDKPAGITSFDVIRKLRKVLPARTKMGHLGTLDPLASGVLPVALGRATRVIDYIKDEKKIYIAELMLGAVSDTEDSSGRITYTGKSQVKESHLMETLGSFTGVIEQIPPMYSAIHHEGKRLYELARQGVTVERTPRKIQIFSLKLLSADMDNDLPRLTIEAACSRGTYIRSLCRDIGEKLGTGAYMSGLTRSKSGIFEIEDSSRLDHILNSPADIDRILYPVDFPLQEMPAIKLSSVEEEKMINHGRALRCYENPGPGMLRIYSPDGCFMAIGEIYTDEGMFFIKPRKVFKPGNN</sequence>
<keyword evidence="3" id="KW-0413">Isomerase</keyword>
<dbReference type="HAMAP" id="MF_01080">
    <property type="entry name" value="TruB_bact"/>
    <property type="match status" value="1"/>
</dbReference>
<reference evidence="6" key="1">
    <citation type="journal article" date="2015" name="Proc. Natl. Acad. Sci. U.S.A.">
        <title>Networks of energetic and metabolic interactions define dynamics in microbial communities.</title>
        <authorList>
            <person name="Embree M."/>
            <person name="Liu J.K."/>
            <person name="Al-Bassam M.M."/>
            <person name="Zengler K."/>
        </authorList>
    </citation>
    <scope>NUCLEOTIDE SEQUENCE</scope>
</reference>
<dbReference type="GO" id="GO:1990481">
    <property type="term" value="P:mRNA pseudouridine synthesis"/>
    <property type="evidence" value="ECO:0007669"/>
    <property type="project" value="TreeGrafter"/>
</dbReference>
<evidence type="ECO:0000259" key="4">
    <source>
        <dbReference type="Pfam" id="PF01509"/>
    </source>
</evidence>
<dbReference type="InterPro" id="IPR002501">
    <property type="entry name" value="PsdUridine_synth_N"/>
</dbReference>
<dbReference type="GO" id="GO:0006400">
    <property type="term" value="P:tRNA modification"/>
    <property type="evidence" value="ECO:0007669"/>
    <property type="project" value="TreeGrafter"/>
</dbReference>
<accession>A0A0W8E2M2</accession>
<evidence type="ECO:0000313" key="6">
    <source>
        <dbReference type="EMBL" id="KUG02890.1"/>
    </source>
</evidence>
<dbReference type="InterPro" id="IPR036974">
    <property type="entry name" value="PUA_sf"/>
</dbReference>
<dbReference type="InterPro" id="IPR020103">
    <property type="entry name" value="PsdUridine_synth_cat_dom_sf"/>
</dbReference>
<name>A0A0W8E2M2_9ZZZZ</name>
<dbReference type="PANTHER" id="PTHR13767">
    <property type="entry name" value="TRNA-PSEUDOURIDINE SYNTHASE"/>
    <property type="match status" value="1"/>
</dbReference>
<dbReference type="AlphaFoldDB" id="A0A0W8E2M2"/>
<dbReference type="Gene3D" id="2.30.130.10">
    <property type="entry name" value="PUA domain"/>
    <property type="match status" value="1"/>
</dbReference>
<dbReference type="GO" id="GO:0016829">
    <property type="term" value="F:lyase activity"/>
    <property type="evidence" value="ECO:0007669"/>
    <property type="project" value="UniProtKB-KW"/>
</dbReference>
<organism evidence="6">
    <name type="scientific">hydrocarbon metagenome</name>
    <dbReference type="NCBI Taxonomy" id="938273"/>
    <lineage>
        <taxon>unclassified sequences</taxon>
        <taxon>metagenomes</taxon>
        <taxon>ecological metagenomes</taxon>
    </lineage>
</organism>
<protein>
    <recommendedName>
        <fullName evidence="1">tRNA pseudouridine(55) synthase</fullName>
        <ecNumber evidence="1">5.4.99.25</ecNumber>
    </recommendedName>
</protein>
<dbReference type="NCBIfam" id="TIGR00431">
    <property type="entry name" value="TruB"/>
    <property type="match status" value="1"/>
</dbReference>
<dbReference type="InterPro" id="IPR032819">
    <property type="entry name" value="TruB_C"/>
</dbReference>
<evidence type="ECO:0000256" key="1">
    <source>
        <dbReference type="ARBA" id="ARBA00012787"/>
    </source>
</evidence>
<dbReference type="GO" id="GO:0160148">
    <property type="term" value="F:tRNA pseudouridine(55) synthase activity"/>
    <property type="evidence" value="ECO:0007669"/>
    <property type="project" value="UniProtKB-EC"/>
</dbReference>
<feature type="domain" description="tRNA pseudouridylate synthase B C-terminal" evidence="5">
    <location>
        <begin position="176"/>
        <end position="232"/>
    </location>
</feature>
<dbReference type="GO" id="GO:0003723">
    <property type="term" value="F:RNA binding"/>
    <property type="evidence" value="ECO:0007669"/>
    <property type="project" value="InterPro"/>
</dbReference>
<comment type="caution">
    <text evidence="6">The sequence shown here is derived from an EMBL/GenBank/DDBJ whole genome shotgun (WGS) entry which is preliminary data.</text>
</comment>